<reference evidence="5 6" key="1">
    <citation type="journal article" date="2020" name="IScience">
        <title>Genome Sequencing of the Endangered Kingdonia uniflora (Circaeasteraceae, Ranunculales) Reveals Potential Mechanisms of Evolutionary Specialization.</title>
        <authorList>
            <person name="Sun Y."/>
            <person name="Deng T."/>
            <person name="Zhang A."/>
            <person name="Moore M.J."/>
            <person name="Landis J.B."/>
            <person name="Lin N."/>
            <person name="Zhang H."/>
            <person name="Zhang X."/>
            <person name="Huang J."/>
            <person name="Zhang X."/>
            <person name="Sun H."/>
            <person name="Wang H."/>
        </authorList>
    </citation>
    <scope>NUCLEOTIDE SEQUENCE [LARGE SCALE GENOMIC DNA]</scope>
    <source>
        <strain evidence="5">TB1705</strain>
        <tissue evidence="5">Leaf</tissue>
    </source>
</reference>
<keyword evidence="6" id="KW-1185">Reference proteome</keyword>
<dbReference type="Proteomes" id="UP000541444">
    <property type="component" value="Unassembled WGS sequence"/>
</dbReference>
<dbReference type="GO" id="GO:0016020">
    <property type="term" value="C:membrane"/>
    <property type="evidence" value="ECO:0007669"/>
    <property type="project" value="UniProtKB-SubCell"/>
</dbReference>
<dbReference type="EMBL" id="JACGCM010000479">
    <property type="protein sequence ID" value="KAF6171585.1"/>
    <property type="molecule type" value="Genomic_DNA"/>
</dbReference>
<gene>
    <name evidence="5" type="ORF">GIB67_018109</name>
</gene>
<evidence type="ECO:0000256" key="2">
    <source>
        <dbReference type="ARBA" id="ARBA00022729"/>
    </source>
</evidence>
<dbReference type="Pfam" id="PF13947">
    <property type="entry name" value="GUB_WAK_bind"/>
    <property type="match status" value="1"/>
</dbReference>
<feature type="domain" description="Wall-associated receptor kinase galacturonan-binding" evidence="4">
    <location>
        <begin position="27"/>
        <end position="90"/>
    </location>
</feature>
<feature type="signal peptide" evidence="3">
    <location>
        <begin position="1"/>
        <end position="23"/>
    </location>
</feature>
<accession>A0A7J7NWK8</accession>
<dbReference type="PANTHER" id="PTHR33138:SF72">
    <property type="entry name" value="WALL-ASSOCIATED RECEPTOR KINASE CARBOXY-TERMINAL PROTEIN"/>
    <property type="match status" value="1"/>
</dbReference>
<evidence type="ECO:0000313" key="6">
    <source>
        <dbReference type="Proteomes" id="UP000541444"/>
    </source>
</evidence>
<feature type="chain" id="PRO_5029831414" description="Wall-associated receptor kinase galacturonan-binding domain-containing protein" evidence="3">
    <location>
        <begin position="24"/>
        <end position="198"/>
    </location>
</feature>
<name>A0A7J7NWK8_9MAGN</name>
<proteinExistence type="predicted"/>
<dbReference type="PANTHER" id="PTHR33138">
    <property type="entry name" value="OS01G0690200 PROTEIN"/>
    <property type="match status" value="1"/>
</dbReference>
<protein>
    <recommendedName>
        <fullName evidence="4">Wall-associated receptor kinase galacturonan-binding domain-containing protein</fullName>
    </recommendedName>
</protein>
<comment type="subcellular location">
    <subcellularLocation>
        <location evidence="1">Membrane</location>
        <topology evidence="1">Single-pass membrane protein</topology>
    </subcellularLocation>
</comment>
<dbReference type="AlphaFoldDB" id="A0A7J7NWK8"/>
<evidence type="ECO:0000256" key="1">
    <source>
        <dbReference type="ARBA" id="ARBA00004167"/>
    </source>
</evidence>
<dbReference type="OrthoDB" id="974104at2759"/>
<sequence>MQFQLLFLVGATLLLSLLQLCNSSGDCSESFKCVNGVYSYPFWGGGRRSYCGIAGFELICHQDSYTEIEINSQTYVVWNISEANQIMTIVTSDVWNLRSDCPSEFLNDTAVGNSYGRFEYVPGTLNYTLFYGCPFIVSYHSGESYCKDQINGTGNSLYLTADSSAPNKNTSECQGSILIPVHPSSVRGSSFWYCMGWI</sequence>
<evidence type="ECO:0000313" key="5">
    <source>
        <dbReference type="EMBL" id="KAF6171585.1"/>
    </source>
</evidence>
<dbReference type="InterPro" id="IPR025287">
    <property type="entry name" value="WAK_GUB"/>
</dbReference>
<comment type="caution">
    <text evidence="5">The sequence shown here is derived from an EMBL/GenBank/DDBJ whole genome shotgun (WGS) entry which is preliminary data.</text>
</comment>
<keyword evidence="2 3" id="KW-0732">Signal</keyword>
<evidence type="ECO:0000256" key="3">
    <source>
        <dbReference type="SAM" id="SignalP"/>
    </source>
</evidence>
<organism evidence="5 6">
    <name type="scientific">Kingdonia uniflora</name>
    <dbReference type="NCBI Taxonomy" id="39325"/>
    <lineage>
        <taxon>Eukaryota</taxon>
        <taxon>Viridiplantae</taxon>
        <taxon>Streptophyta</taxon>
        <taxon>Embryophyta</taxon>
        <taxon>Tracheophyta</taxon>
        <taxon>Spermatophyta</taxon>
        <taxon>Magnoliopsida</taxon>
        <taxon>Ranunculales</taxon>
        <taxon>Circaeasteraceae</taxon>
        <taxon>Kingdonia</taxon>
    </lineage>
</organism>
<evidence type="ECO:0000259" key="4">
    <source>
        <dbReference type="Pfam" id="PF13947"/>
    </source>
</evidence>
<dbReference type="GO" id="GO:0030247">
    <property type="term" value="F:polysaccharide binding"/>
    <property type="evidence" value="ECO:0007669"/>
    <property type="project" value="InterPro"/>
</dbReference>